<organism evidence="1 2">
    <name type="scientific">Capnocytophaga granulosa</name>
    <dbReference type="NCBI Taxonomy" id="45242"/>
    <lineage>
        <taxon>Bacteria</taxon>
        <taxon>Pseudomonadati</taxon>
        <taxon>Bacteroidota</taxon>
        <taxon>Flavobacteriia</taxon>
        <taxon>Flavobacteriales</taxon>
        <taxon>Flavobacteriaceae</taxon>
        <taxon>Capnocytophaga</taxon>
    </lineage>
</organism>
<dbReference type="AlphaFoldDB" id="A0A1H2WJK1"/>
<accession>A0A1H2WJK1</accession>
<dbReference type="EMBL" id="FNND01000004">
    <property type="protein sequence ID" value="SDW80656.1"/>
    <property type="molecule type" value="Genomic_DNA"/>
</dbReference>
<dbReference type="PANTHER" id="PTHR38567">
    <property type="entry name" value="DUF4291 DOMAIN-CONTAINING PROTEIN"/>
    <property type="match status" value="1"/>
</dbReference>
<evidence type="ECO:0000313" key="1">
    <source>
        <dbReference type="EMBL" id="SDW80656.1"/>
    </source>
</evidence>
<sequence length="189" mass="22420">MKDIAQEERKIYALFDNETIRVYQAYNAEIAEEALKLGTFGSHFSLTRMTWIKPSFLWMMYRCGWATKENQERVLAIDIKREAFDEIVRKSVLSSYKADLGITEEQWKEEVKNSLVRCQWDPERDIYGKPIGRRSIQLGIRGTFVEKYVNEWIVKITDITEEVKRIKQHIDKGTFTKDLLPKEQEYIVQ</sequence>
<dbReference type="InterPro" id="IPR025633">
    <property type="entry name" value="DUF4291"/>
</dbReference>
<gene>
    <name evidence="1" type="ORF">SAMN05444420_104110</name>
</gene>
<dbReference type="PANTHER" id="PTHR38567:SF1">
    <property type="entry name" value="DUF4291 DOMAIN-CONTAINING PROTEIN"/>
    <property type="match status" value="1"/>
</dbReference>
<dbReference type="GeneID" id="85017368"/>
<reference evidence="1 2" key="1">
    <citation type="submission" date="2016-10" db="EMBL/GenBank/DDBJ databases">
        <authorList>
            <person name="Varghese N."/>
            <person name="Submissions S."/>
        </authorList>
    </citation>
    <scope>NUCLEOTIDE SEQUENCE [LARGE SCALE GENOMIC DNA]</scope>
    <source>
        <strain evidence="1 2">DSM 11449</strain>
    </source>
</reference>
<comment type="caution">
    <text evidence="1">The sequence shown here is derived from an EMBL/GenBank/DDBJ whole genome shotgun (WGS) entry which is preliminary data.</text>
</comment>
<evidence type="ECO:0000313" key="2">
    <source>
        <dbReference type="Proteomes" id="UP000182771"/>
    </source>
</evidence>
<evidence type="ECO:0008006" key="3">
    <source>
        <dbReference type="Google" id="ProtNLM"/>
    </source>
</evidence>
<dbReference type="OrthoDB" id="65842at2"/>
<name>A0A1H2WJK1_9FLAO</name>
<proteinExistence type="predicted"/>
<dbReference type="RefSeq" id="WP_016420742.1">
    <property type="nucleotide sequence ID" value="NZ_CALGWW010000016.1"/>
</dbReference>
<protein>
    <recommendedName>
        <fullName evidence="3">DUF4291 domain-containing protein</fullName>
    </recommendedName>
</protein>
<dbReference type="Proteomes" id="UP000182771">
    <property type="component" value="Unassembled WGS sequence"/>
</dbReference>
<keyword evidence="2" id="KW-1185">Reference proteome</keyword>
<dbReference type="Pfam" id="PF14124">
    <property type="entry name" value="DUF4291"/>
    <property type="match status" value="1"/>
</dbReference>